<comment type="caution">
    <text evidence="1">The sequence shown here is derived from an EMBL/GenBank/DDBJ whole genome shotgun (WGS) entry which is preliminary data.</text>
</comment>
<dbReference type="Proteomes" id="UP001062846">
    <property type="component" value="Chromosome 6"/>
</dbReference>
<proteinExistence type="predicted"/>
<accession>A0ACC0NBN7</accession>
<organism evidence="1 2">
    <name type="scientific">Rhododendron molle</name>
    <name type="common">Chinese azalea</name>
    <name type="synonym">Azalea mollis</name>
    <dbReference type="NCBI Taxonomy" id="49168"/>
    <lineage>
        <taxon>Eukaryota</taxon>
        <taxon>Viridiplantae</taxon>
        <taxon>Streptophyta</taxon>
        <taxon>Embryophyta</taxon>
        <taxon>Tracheophyta</taxon>
        <taxon>Spermatophyta</taxon>
        <taxon>Magnoliopsida</taxon>
        <taxon>eudicotyledons</taxon>
        <taxon>Gunneridae</taxon>
        <taxon>Pentapetalae</taxon>
        <taxon>asterids</taxon>
        <taxon>Ericales</taxon>
        <taxon>Ericaceae</taxon>
        <taxon>Ericoideae</taxon>
        <taxon>Rhodoreae</taxon>
        <taxon>Rhododendron</taxon>
    </lineage>
</organism>
<evidence type="ECO:0000313" key="2">
    <source>
        <dbReference type="Proteomes" id="UP001062846"/>
    </source>
</evidence>
<gene>
    <name evidence="1" type="ORF">RHMOL_Rhmol06G0069900</name>
</gene>
<reference evidence="1" key="1">
    <citation type="submission" date="2022-02" db="EMBL/GenBank/DDBJ databases">
        <title>Plant Genome Project.</title>
        <authorList>
            <person name="Zhang R.-G."/>
        </authorList>
    </citation>
    <scope>NUCLEOTIDE SEQUENCE</scope>
    <source>
        <strain evidence="1">AT1</strain>
    </source>
</reference>
<name>A0ACC0NBN7_RHOML</name>
<protein>
    <submittedName>
        <fullName evidence="1">Uncharacterized protein</fullName>
    </submittedName>
</protein>
<dbReference type="EMBL" id="CM046393">
    <property type="protein sequence ID" value="KAI8550003.1"/>
    <property type="molecule type" value="Genomic_DNA"/>
</dbReference>
<sequence>MYRTLESLSKKYGPILPLRFGSRPVLVLSSPSAVKELFSRNDLVFANRPRVLFGELLNYNSTTLGTTSYGDHWRNLRRISTLEMLSAAKLNSSFGIRQEEVRSLLKNLFRNSREDFVKVEMKSRLSELTFNIITRMVAGTKYFGIEAEDSLEATEFRRIISDILSHATLNLGDYVPIFRWIDFRNVKRRMLKIHKKMDVLMQGLIDENRRKDKEVSEQNGGKTKSMIDTMLGLQESDHQYYSDEIIKGHVQARVCNTPDLGELNT</sequence>
<evidence type="ECO:0000313" key="1">
    <source>
        <dbReference type="EMBL" id="KAI8550003.1"/>
    </source>
</evidence>
<keyword evidence="2" id="KW-1185">Reference proteome</keyword>